<dbReference type="EMBL" id="HG969191">
    <property type="protein sequence ID" value="CDO47195.1"/>
    <property type="molecule type" value="Genomic_DNA"/>
</dbReference>
<proteinExistence type="predicted"/>
<name>X5MHW7_BARHN</name>
<dbReference type="KEGG" id="bhs:BM1374165_01201"/>
<accession>X5MHW7</accession>
<dbReference type="Proteomes" id="UP000019801">
    <property type="component" value="Chromosome I"/>
</dbReference>
<reference evidence="2" key="1">
    <citation type="submission" date="2013-11" db="EMBL/GenBank/DDBJ databases">
        <title>Genome sequencing of Bartonella spp. isolated from human blood.</title>
        <authorList>
            <person name="Raoult D."/>
        </authorList>
    </citation>
    <scope>NUCLEOTIDE SEQUENCE</scope>
    <source>
        <strain evidence="2">BM1374165</strain>
    </source>
</reference>
<sequence>MSTSSVKKAKLLMAYSVMQFLFASVIGNL</sequence>
<gene>
    <name evidence="1" type="primary">tetA</name>
    <name evidence="1" type="ORF">BM1374165_01201</name>
</gene>
<evidence type="ECO:0000313" key="2">
    <source>
        <dbReference type="Proteomes" id="UP000019801"/>
    </source>
</evidence>
<organism evidence="1 2">
    <name type="scientific">Bartonella henselae</name>
    <name type="common">Rochalimaea henselae</name>
    <dbReference type="NCBI Taxonomy" id="38323"/>
    <lineage>
        <taxon>Bacteria</taxon>
        <taxon>Pseudomonadati</taxon>
        <taxon>Pseudomonadota</taxon>
        <taxon>Alphaproteobacteria</taxon>
        <taxon>Hyphomicrobiales</taxon>
        <taxon>Bartonellaceae</taxon>
        <taxon>Bartonella</taxon>
    </lineage>
</organism>
<evidence type="ECO:0000313" key="1">
    <source>
        <dbReference type="EMBL" id="CDO47195.1"/>
    </source>
</evidence>
<protein>
    <submittedName>
        <fullName evidence="1">Tetracycline resistance protein</fullName>
    </submittedName>
</protein>
<dbReference type="AlphaFoldDB" id="X5MHW7"/>